<feature type="compositionally biased region" description="Basic and acidic residues" evidence="1">
    <location>
        <begin position="77"/>
        <end position="88"/>
    </location>
</feature>
<dbReference type="AlphaFoldDB" id="A0A5C6E3R1"/>
<name>A0A5C6E3R1_9BACT</name>
<comment type="caution">
    <text evidence="2">The sequence shown here is derived from an EMBL/GenBank/DDBJ whole genome shotgun (WGS) entry which is preliminary data.</text>
</comment>
<proteinExistence type="predicted"/>
<dbReference type="Proteomes" id="UP000319143">
    <property type="component" value="Unassembled WGS sequence"/>
</dbReference>
<evidence type="ECO:0000256" key="1">
    <source>
        <dbReference type="SAM" id="MobiDB-lite"/>
    </source>
</evidence>
<feature type="region of interest" description="Disordered" evidence="1">
    <location>
        <begin position="77"/>
        <end position="109"/>
    </location>
</feature>
<sequence length="160" mass="18050">MQSEGIRLGFCKSDTAAVDPRLWSPAVNTDSFCEVRLHGVWVPVNRITATITRGGTCDQPLDNREHRFVPSFYGQRLDDRGRSREIYRTKPVPPEKPSPRREKGRTTENTEKAQSICSVFLCASVPLCFNCPRNPLPERTSMFTKSDKGAAVSLFDLKMD</sequence>
<feature type="compositionally biased region" description="Basic and acidic residues" evidence="1">
    <location>
        <begin position="97"/>
        <end position="109"/>
    </location>
</feature>
<dbReference type="EMBL" id="SJPV01000001">
    <property type="protein sequence ID" value="TWU42076.1"/>
    <property type="molecule type" value="Genomic_DNA"/>
</dbReference>
<reference evidence="2 3" key="1">
    <citation type="submission" date="2019-02" db="EMBL/GenBank/DDBJ databases">
        <title>Deep-cultivation of Planctomycetes and their phenomic and genomic characterization uncovers novel biology.</title>
        <authorList>
            <person name="Wiegand S."/>
            <person name="Jogler M."/>
            <person name="Boedeker C."/>
            <person name="Pinto D."/>
            <person name="Vollmers J."/>
            <person name="Rivas-Marin E."/>
            <person name="Kohn T."/>
            <person name="Peeters S.H."/>
            <person name="Heuer A."/>
            <person name="Rast P."/>
            <person name="Oberbeckmann S."/>
            <person name="Bunk B."/>
            <person name="Jeske O."/>
            <person name="Meyerdierks A."/>
            <person name="Storesund J.E."/>
            <person name="Kallscheuer N."/>
            <person name="Luecker S."/>
            <person name="Lage O.M."/>
            <person name="Pohl T."/>
            <person name="Merkel B.J."/>
            <person name="Hornburger P."/>
            <person name="Mueller R.-W."/>
            <person name="Bruemmer F."/>
            <person name="Labrenz M."/>
            <person name="Spormann A.M."/>
            <person name="Op Den Camp H."/>
            <person name="Overmann J."/>
            <person name="Amann R."/>
            <person name="Jetten M.S.M."/>
            <person name="Mascher T."/>
            <person name="Medema M.H."/>
            <person name="Devos D.P."/>
            <person name="Kaster A.-K."/>
            <person name="Ovreas L."/>
            <person name="Rohde M."/>
            <person name="Galperin M.Y."/>
            <person name="Jogler C."/>
        </authorList>
    </citation>
    <scope>NUCLEOTIDE SEQUENCE [LARGE SCALE GENOMIC DNA]</scope>
    <source>
        <strain evidence="2 3">Poly41</strain>
    </source>
</reference>
<organism evidence="2 3">
    <name type="scientific">Novipirellula artificiosorum</name>
    <dbReference type="NCBI Taxonomy" id="2528016"/>
    <lineage>
        <taxon>Bacteria</taxon>
        <taxon>Pseudomonadati</taxon>
        <taxon>Planctomycetota</taxon>
        <taxon>Planctomycetia</taxon>
        <taxon>Pirellulales</taxon>
        <taxon>Pirellulaceae</taxon>
        <taxon>Novipirellula</taxon>
    </lineage>
</organism>
<evidence type="ECO:0000313" key="3">
    <source>
        <dbReference type="Proteomes" id="UP000319143"/>
    </source>
</evidence>
<keyword evidence="3" id="KW-1185">Reference proteome</keyword>
<evidence type="ECO:0000313" key="2">
    <source>
        <dbReference type="EMBL" id="TWU42076.1"/>
    </source>
</evidence>
<gene>
    <name evidence="2" type="ORF">Poly41_03720</name>
</gene>
<accession>A0A5C6E3R1</accession>
<protein>
    <submittedName>
        <fullName evidence="2">Uncharacterized protein</fullName>
    </submittedName>
</protein>